<organism evidence="6 7">
    <name type="scientific">Caenorhabditis tropicalis</name>
    <dbReference type="NCBI Taxonomy" id="1561998"/>
    <lineage>
        <taxon>Eukaryota</taxon>
        <taxon>Metazoa</taxon>
        <taxon>Ecdysozoa</taxon>
        <taxon>Nematoda</taxon>
        <taxon>Chromadorea</taxon>
        <taxon>Rhabditida</taxon>
        <taxon>Rhabditina</taxon>
        <taxon>Rhabditomorpha</taxon>
        <taxon>Rhabditoidea</taxon>
        <taxon>Rhabditidae</taxon>
        <taxon>Peloderinae</taxon>
        <taxon>Caenorhabditis</taxon>
    </lineage>
</organism>
<keyword evidence="2 5" id="KW-0812">Transmembrane</keyword>
<evidence type="ECO:0000313" key="7">
    <source>
        <dbReference type="WBParaSite" id="Csp11.Scaffold630.g22024.t3"/>
    </source>
</evidence>
<evidence type="ECO:0000256" key="3">
    <source>
        <dbReference type="ARBA" id="ARBA00022989"/>
    </source>
</evidence>
<keyword evidence="4 5" id="KW-0472">Membrane</keyword>
<dbReference type="Proteomes" id="UP000095282">
    <property type="component" value="Unplaced"/>
</dbReference>
<dbReference type="eggNOG" id="ENOG502TH4C">
    <property type="taxonomic scope" value="Eukaryota"/>
</dbReference>
<feature type="transmembrane region" description="Helical" evidence="5">
    <location>
        <begin position="244"/>
        <end position="265"/>
    </location>
</feature>
<dbReference type="AlphaFoldDB" id="A0A1I7V3I4"/>
<keyword evidence="3 5" id="KW-1133">Transmembrane helix</keyword>
<dbReference type="WBParaSite" id="Csp11.Scaffold630.g22024.t3">
    <property type="protein sequence ID" value="Csp11.Scaffold630.g22024.t3"/>
    <property type="gene ID" value="Csp11.Scaffold630.g22024"/>
</dbReference>
<evidence type="ECO:0000256" key="5">
    <source>
        <dbReference type="SAM" id="Phobius"/>
    </source>
</evidence>
<dbReference type="InterPro" id="IPR019408">
    <property type="entry name" value="7TM_GPCR_serpentine_rcpt_Srab"/>
</dbReference>
<feature type="transmembrane region" description="Helical" evidence="5">
    <location>
        <begin position="67"/>
        <end position="89"/>
    </location>
</feature>
<dbReference type="GO" id="GO:0016020">
    <property type="term" value="C:membrane"/>
    <property type="evidence" value="ECO:0007669"/>
    <property type="project" value="UniProtKB-SubCell"/>
</dbReference>
<evidence type="ECO:0000313" key="6">
    <source>
        <dbReference type="Proteomes" id="UP000095282"/>
    </source>
</evidence>
<accession>A0A1I7V3I4</accession>
<dbReference type="GO" id="GO:0004984">
    <property type="term" value="F:olfactory receptor activity"/>
    <property type="evidence" value="ECO:0007669"/>
    <property type="project" value="TreeGrafter"/>
</dbReference>
<feature type="transmembrane region" description="Helical" evidence="5">
    <location>
        <begin position="189"/>
        <end position="207"/>
    </location>
</feature>
<feature type="transmembrane region" description="Helical" evidence="5">
    <location>
        <begin position="20"/>
        <end position="46"/>
    </location>
</feature>
<feature type="transmembrane region" description="Helical" evidence="5">
    <location>
        <begin position="277"/>
        <end position="300"/>
    </location>
</feature>
<comment type="subcellular location">
    <subcellularLocation>
        <location evidence="1">Membrane</location>
        <topology evidence="1">Multi-pass membrane protein</topology>
    </subcellularLocation>
</comment>
<feature type="transmembrane region" description="Helical" evidence="5">
    <location>
        <begin position="109"/>
        <end position="126"/>
    </location>
</feature>
<proteinExistence type="predicted"/>
<evidence type="ECO:0000256" key="4">
    <source>
        <dbReference type="ARBA" id="ARBA00023136"/>
    </source>
</evidence>
<name>A0A1I7V3I4_9PELO</name>
<feature type="transmembrane region" description="Helical" evidence="5">
    <location>
        <begin position="147"/>
        <end position="166"/>
    </location>
</feature>
<keyword evidence="6" id="KW-1185">Reference proteome</keyword>
<dbReference type="PANTHER" id="PTHR31357">
    <property type="entry name" value="SERPENTINE RECEPTOR CLASS ALPHA-10"/>
    <property type="match status" value="1"/>
</dbReference>
<dbReference type="PANTHER" id="PTHR31357:SF17">
    <property type="entry name" value="G_PROTEIN_RECEP_F1_2 DOMAIN-CONTAINING PROTEIN"/>
    <property type="match status" value="1"/>
</dbReference>
<dbReference type="InterPro" id="IPR051080">
    <property type="entry name" value="Nematode_rcpt-like_serp_alpha"/>
</dbReference>
<reference evidence="7" key="1">
    <citation type="submission" date="2016-11" db="UniProtKB">
        <authorList>
            <consortium name="WormBaseParasite"/>
        </authorList>
    </citation>
    <scope>IDENTIFICATION</scope>
</reference>
<dbReference type="Pfam" id="PF10292">
    <property type="entry name" value="7TM_GPCR_Srab"/>
    <property type="match status" value="1"/>
</dbReference>
<sequence length="358" mass="41296">MMTAVFNNTQCVEAAETVGHFLYLAPSALITVSSAFTFFVFMAIYAKFALRISYHINAKILILLNMFLHLLFSFATLVNYTVLFVNAIVAKEACDFFFATSSCSVLRRIFLFCTMLNSLTQAALVMERMYATRNINTYEYAGPKLGYYLASTCVIASISIVTYVTYPEISNEPVTNCFAFSSTTIGDRVYHMFAVQLFLAIITIIAYKRHLKYLKEVHQEYDGHLSQRYQSLQTNLVLKYQGRLIYISSALISLYIGFSSTGYLIRPNFTLQHYKQFAAVIFIMPHLSFFSMLQYYYIFYWALDAKKKRMTDTMYSPLNNRKDYMTRLREHWTIDYKCLESGSASPRSVKIGFGLTDY</sequence>
<evidence type="ECO:0000256" key="2">
    <source>
        <dbReference type="ARBA" id="ARBA00022692"/>
    </source>
</evidence>
<evidence type="ECO:0000256" key="1">
    <source>
        <dbReference type="ARBA" id="ARBA00004141"/>
    </source>
</evidence>
<protein>
    <submittedName>
        <fullName evidence="7">G_PROTEIN_RECEP_F1_2 domain-containing protein</fullName>
    </submittedName>
</protein>